<protein>
    <submittedName>
        <fullName evidence="3">6-phosphogluconolactonase</fullName>
    </submittedName>
</protein>
<keyword evidence="2" id="KW-0119">Carbohydrate metabolism</keyword>
<gene>
    <name evidence="3" type="ORF">SAMN05444281_1743</name>
</gene>
<name>A0A1M5VFI8_9FLAO</name>
<evidence type="ECO:0000256" key="2">
    <source>
        <dbReference type="ARBA" id="ARBA00022526"/>
    </source>
</evidence>
<dbReference type="OrthoDB" id="9790815at2"/>
<dbReference type="PANTHER" id="PTHR30344">
    <property type="entry name" value="6-PHOSPHOGLUCONOLACTONASE-RELATED"/>
    <property type="match status" value="1"/>
</dbReference>
<proteinExistence type="inferred from homology"/>
<dbReference type="Gene3D" id="2.130.10.10">
    <property type="entry name" value="YVTN repeat-like/Quinoprotein amine dehydrogenase"/>
    <property type="match status" value="1"/>
</dbReference>
<dbReference type="EMBL" id="FQXQ01000003">
    <property type="protein sequence ID" value="SHH73673.1"/>
    <property type="molecule type" value="Genomic_DNA"/>
</dbReference>
<dbReference type="InterPro" id="IPR019405">
    <property type="entry name" value="Lactonase_7-beta_prop"/>
</dbReference>
<sequence length="374" mass="41704">MKFIKTILIFTAVAFIGCKNIHNNITDSKSLKFYVGTYTNKTADSHSEGIYQYQLNKNGTIDSLSLVAKTESPTFLTKSFDGKYIIASNSKKEGTITSFLIQKDRLKEISVSKVDNDPCYVTINKNNYILTANYGSGTTNLHQIDENGVLTKTLDTQQNKMNAPSKHPRQEKAHTHSCYFEPNSTNVISIDLGANKLIFGTIDSDFNKIVPNEFSELEMPAEAGPRILTFHPTKPWIYVVNELAATVTFIKKNVTNNSYKIVQTVETLANEDKPGNTSAHIEITNDGKFVYITNRGHDSVGVLKVLDSGKLELIQTISTHGKHPRNFALSPDNKFLLVANRDTNNICSFKRNHKTGKLTFVSDVKAPKPVCILF</sequence>
<keyword evidence="4" id="KW-1185">Reference proteome</keyword>
<dbReference type="AlphaFoldDB" id="A0A1M5VFI8"/>
<evidence type="ECO:0000313" key="3">
    <source>
        <dbReference type="EMBL" id="SHH73673.1"/>
    </source>
</evidence>
<reference evidence="4" key="1">
    <citation type="submission" date="2016-11" db="EMBL/GenBank/DDBJ databases">
        <authorList>
            <person name="Varghese N."/>
            <person name="Submissions S."/>
        </authorList>
    </citation>
    <scope>NUCLEOTIDE SEQUENCE [LARGE SCALE GENOMIC DNA]</scope>
    <source>
        <strain evidence="4">DSM 100572</strain>
    </source>
</reference>
<dbReference type="Pfam" id="PF10282">
    <property type="entry name" value="Lactonase"/>
    <property type="match status" value="1"/>
</dbReference>
<keyword evidence="2" id="KW-0313">Glucose metabolism</keyword>
<organism evidence="3 4">
    <name type="scientific">Wenyingzhuangia marina</name>
    <dbReference type="NCBI Taxonomy" id="1195760"/>
    <lineage>
        <taxon>Bacteria</taxon>
        <taxon>Pseudomonadati</taxon>
        <taxon>Bacteroidota</taxon>
        <taxon>Flavobacteriia</taxon>
        <taxon>Flavobacteriales</taxon>
        <taxon>Flavobacteriaceae</taxon>
        <taxon>Wenyingzhuangia</taxon>
    </lineage>
</organism>
<comment type="similarity">
    <text evidence="1">Belongs to the cycloisomerase 2 family.</text>
</comment>
<dbReference type="GO" id="GO:0017057">
    <property type="term" value="F:6-phosphogluconolactonase activity"/>
    <property type="evidence" value="ECO:0007669"/>
    <property type="project" value="TreeGrafter"/>
</dbReference>
<accession>A0A1M5VFI8</accession>
<dbReference type="PANTHER" id="PTHR30344:SF1">
    <property type="entry name" value="6-PHOSPHOGLUCONOLACTONASE"/>
    <property type="match status" value="1"/>
</dbReference>
<evidence type="ECO:0000256" key="1">
    <source>
        <dbReference type="ARBA" id="ARBA00005564"/>
    </source>
</evidence>
<dbReference type="STRING" id="1195760.SAMN05444281_1743"/>
<dbReference type="GO" id="GO:0005829">
    <property type="term" value="C:cytosol"/>
    <property type="evidence" value="ECO:0007669"/>
    <property type="project" value="TreeGrafter"/>
</dbReference>
<dbReference type="RefSeq" id="WP_073120552.1">
    <property type="nucleotide sequence ID" value="NZ_BMEN01000003.1"/>
</dbReference>
<evidence type="ECO:0000313" key="4">
    <source>
        <dbReference type="Proteomes" id="UP000184109"/>
    </source>
</evidence>
<dbReference type="SUPFAM" id="SSF51004">
    <property type="entry name" value="C-terminal (heme d1) domain of cytochrome cd1-nitrite reductase"/>
    <property type="match status" value="1"/>
</dbReference>
<dbReference type="Proteomes" id="UP000184109">
    <property type="component" value="Unassembled WGS sequence"/>
</dbReference>
<dbReference type="InterPro" id="IPR011048">
    <property type="entry name" value="Haem_d1_sf"/>
</dbReference>
<dbReference type="PROSITE" id="PS51257">
    <property type="entry name" value="PROKAR_LIPOPROTEIN"/>
    <property type="match status" value="1"/>
</dbReference>
<dbReference type="InterPro" id="IPR015943">
    <property type="entry name" value="WD40/YVTN_repeat-like_dom_sf"/>
</dbReference>
<dbReference type="GO" id="GO:0006006">
    <property type="term" value="P:glucose metabolic process"/>
    <property type="evidence" value="ECO:0007669"/>
    <property type="project" value="UniProtKB-KW"/>
</dbReference>
<dbReference type="InterPro" id="IPR050282">
    <property type="entry name" value="Cycloisomerase_2"/>
</dbReference>